<evidence type="ECO:0000313" key="3">
    <source>
        <dbReference type="Proteomes" id="UP000599312"/>
    </source>
</evidence>
<name>A0A931FRL4_9HYPH</name>
<reference evidence="2" key="1">
    <citation type="submission" date="2020-11" db="EMBL/GenBank/DDBJ databases">
        <authorList>
            <person name="Kim M.K."/>
        </authorList>
    </citation>
    <scope>NUCLEOTIDE SEQUENCE</scope>
    <source>
        <strain evidence="2">BT350</strain>
    </source>
</reference>
<dbReference type="InterPro" id="IPR029033">
    <property type="entry name" value="His_PPase_superfam"/>
</dbReference>
<dbReference type="PANTHER" id="PTHR48100">
    <property type="entry name" value="BROAD-SPECIFICITY PHOSPHATASE YOR283W-RELATED"/>
    <property type="match status" value="1"/>
</dbReference>
<dbReference type="Gene3D" id="3.40.50.1240">
    <property type="entry name" value="Phosphoglycerate mutase-like"/>
    <property type="match status" value="1"/>
</dbReference>
<dbReference type="EMBL" id="JADQDO010000002">
    <property type="protein sequence ID" value="MBF9232866.1"/>
    <property type="molecule type" value="Genomic_DNA"/>
</dbReference>
<accession>A0A931FRL4</accession>
<dbReference type="GO" id="GO:0016791">
    <property type="term" value="F:phosphatase activity"/>
    <property type="evidence" value="ECO:0007669"/>
    <property type="project" value="TreeGrafter"/>
</dbReference>
<dbReference type="InterPro" id="IPR013078">
    <property type="entry name" value="His_Pase_superF_clade-1"/>
</dbReference>
<sequence length="186" mass="20979">MPKIVHCIRHGQSTFNAQYALTGTDPLHFDATLSDLGHQQVAETAPKVRDTAYELIVTSPLTRAIQTTLGIFKNHPSASQIRVEGLHRERLENSCDVGRAPAMLIRDFPGLAFDHLEDVWWHKDGEPDERGFVVEPPETVITRAALFREWLSARPERLIAVVGHGTFFYHLTGQRLQNCEIATLEM</sequence>
<dbReference type="CDD" id="cd07067">
    <property type="entry name" value="HP_PGM_like"/>
    <property type="match status" value="1"/>
</dbReference>
<dbReference type="AlphaFoldDB" id="A0A931FRL4"/>
<gene>
    <name evidence="2" type="ORF">I2H38_05675</name>
</gene>
<feature type="binding site" evidence="1">
    <location>
        <begin position="22"/>
        <end position="23"/>
    </location>
    <ligand>
        <name>substrate</name>
    </ligand>
</feature>
<evidence type="ECO:0000256" key="1">
    <source>
        <dbReference type="PIRSR" id="PIRSR613078-2"/>
    </source>
</evidence>
<evidence type="ECO:0000313" key="2">
    <source>
        <dbReference type="EMBL" id="MBF9232866.1"/>
    </source>
</evidence>
<dbReference type="RefSeq" id="WP_196270856.1">
    <property type="nucleotide sequence ID" value="NZ_JADQDO010000002.1"/>
</dbReference>
<protein>
    <submittedName>
        <fullName evidence="2">Histidine phosphatase family protein</fullName>
    </submittedName>
</protein>
<feature type="binding site" evidence="1">
    <location>
        <position position="63"/>
    </location>
    <ligand>
        <name>substrate</name>
    </ligand>
</feature>
<keyword evidence="3" id="KW-1185">Reference proteome</keyword>
<dbReference type="Proteomes" id="UP000599312">
    <property type="component" value="Unassembled WGS sequence"/>
</dbReference>
<dbReference type="GO" id="GO:0005737">
    <property type="term" value="C:cytoplasm"/>
    <property type="evidence" value="ECO:0007669"/>
    <property type="project" value="TreeGrafter"/>
</dbReference>
<dbReference type="SMART" id="SM00855">
    <property type="entry name" value="PGAM"/>
    <property type="match status" value="1"/>
</dbReference>
<dbReference type="Pfam" id="PF00300">
    <property type="entry name" value="His_Phos_1"/>
    <property type="match status" value="1"/>
</dbReference>
<comment type="caution">
    <text evidence="2">The sequence shown here is derived from an EMBL/GenBank/DDBJ whole genome shotgun (WGS) entry which is preliminary data.</text>
</comment>
<dbReference type="SUPFAM" id="SSF53254">
    <property type="entry name" value="Phosphoglycerate mutase-like"/>
    <property type="match status" value="1"/>
</dbReference>
<feature type="binding site" evidence="1">
    <location>
        <begin position="9"/>
        <end position="16"/>
    </location>
    <ligand>
        <name>substrate</name>
    </ligand>
</feature>
<proteinExistence type="predicted"/>
<organism evidence="2 3">
    <name type="scientific">Microvirga alba</name>
    <dbReference type="NCBI Taxonomy" id="2791025"/>
    <lineage>
        <taxon>Bacteria</taxon>
        <taxon>Pseudomonadati</taxon>
        <taxon>Pseudomonadota</taxon>
        <taxon>Alphaproteobacteria</taxon>
        <taxon>Hyphomicrobiales</taxon>
        <taxon>Methylobacteriaceae</taxon>
        <taxon>Microvirga</taxon>
    </lineage>
</organism>
<dbReference type="PANTHER" id="PTHR48100:SF57">
    <property type="entry name" value="PHOSPHOGLYCERATE MUTASE"/>
    <property type="match status" value="1"/>
</dbReference>
<dbReference type="InterPro" id="IPR050275">
    <property type="entry name" value="PGM_Phosphatase"/>
</dbReference>